<protein>
    <submittedName>
        <fullName evidence="1">Uncharacterized protein</fullName>
    </submittedName>
</protein>
<keyword evidence="2" id="KW-1185">Reference proteome</keyword>
<dbReference type="KEGG" id="gfe:Gferi_17145"/>
<dbReference type="Proteomes" id="UP000095743">
    <property type="component" value="Chromosome"/>
</dbReference>
<dbReference type="EMBL" id="CP017269">
    <property type="protein sequence ID" value="AOT71124.1"/>
    <property type="molecule type" value="Genomic_DNA"/>
</dbReference>
<sequence>MGTVPLAQMVSMCLRNCPGVADVTYLLQLIYTCLQKIKQHQEAIGVVYFCRWFTGKAMLA</sequence>
<organism evidence="1 2">
    <name type="scientific">Geosporobacter ferrireducens</name>
    <dbReference type="NCBI Taxonomy" id="1424294"/>
    <lineage>
        <taxon>Bacteria</taxon>
        <taxon>Bacillati</taxon>
        <taxon>Bacillota</taxon>
        <taxon>Clostridia</taxon>
        <taxon>Peptostreptococcales</taxon>
        <taxon>Thermotaleaceae</taxon>
        <taxon>Geosporobacter</taxon>
    </lineage>
</organism>
<dbReference type="AlphaFoldDB" id="A0A1D8GJP3"/>
<accession>A0A1D8GJP3</accession>
<gene>
    <name evidence="1" type="ORF">Gferi_17145</name>
</gene>
<evidence type="ECO:0000313" key="1">
    <source>
        <dbReference type="EMBL" id="AOT71124.1"/>
    </source>
</evidence>
<evidence type="ECO:0000313" key="2">
    <source>
        <dbReference type="Proteomes" id="UP000095743"/>
    </source>
</evidence>
<name>A0A1D8GJP3_9FIRM</name>
<reference evidence="1 2" key="1">
    <citation type="submission" date="2016-09" db="EMBL/GenBank/DDBJ databases">
        <title>Genomic analysis reveals versatility of anaerobic energy metabolism of Geosporobacter ferrireducens IRF9 of phylum Firmicutes.</title>
        <authorList>
            <person name="Kim S.-J."/>
        </authorList>
    </citation>
    <scope>NUCLEOTIDE SEQUENCE [LARGE SCALE GENOMIC DNA]</scope>
    <source>
        <strain evidence="1 2">IRF9</strain>
    </source>
</reference>
<proteinExistence type="predicted"/>